<gene>
    <name evidence="2" type="ORF">LGH74_22400</name>
</gene>
<evidence type="ECO:0000256" key="1">
    <source>
        <dbReference type="ARBA" id="ARBA00023172"/>
    </source>
</evidence>
<name>A0ABS8AY65_9BACT</name>
<evidence type="ECO:0008006" key="4">
    <source>
        <dbReference type="Google" id="ProtNLM"/>
    </source>
</evidence>
<dbReference type="Proteomes" id="UP001165296">
    <property type="component" value="Unassembled WGS sequence"/>
</dbReference>
<dbReference type="SUPFAM" id="SSF56349">
    <property type="entry name" value="DNA breaking-rejoining enzymes"/>
    <property type="match status" value="1"/>
</dbReference>
<evidence type="ECO:0000313" key="2">
    <source>
        <dbReference type="EMBL" id="MCB2410756.1"/>
    </source>
</evidence>
<keyword evidence="1" id="KW-0233">DNA recombination</keyword>
<protein>
    <recommendedName>
        <fullName evidence="4">Tyr recombinase domain-containing protein</fullName>
    </recommendedName>
</protein>
<keyword evidence="3" id="KW-1185">Reference proteome</keyword>
<dbReference type="Gene3D" id="1.10.443.10">
    <property type="entry name" value="Intergrase catalytic core"/>
    <property type="match status" value="1"/>
</dbReference>
<proteinExistence type="predicted"/>
<comment type="caution">
    <text evidence="2">The sequence shown here is derived from an EMBL/GenBank/DDBJ whole genome shotgun (WGS) entry which is preliminary data.</text>
</comment>
<dbReference type="InterPro" id="IPR011010">
    <property type="entry name" value="DNA_brk_join_enz"/>
</dbReference>
<sequence>MQRLIDPIEAVFAYCCSPDEGAKISYSCCVLLLREIHERQSTLWAWDEGIWLEIVGKSQQDFINRHKAFQEERFLSRINLRHYIISCAYLLGNIDIHPLITDCVVASSARSILGYSEVVEGLQTVQAALARVGKVKYWNIVGLSTCVSLALLLNRSPFLEDLTMTVIEQTYEQASLSKGLKQGCIALAQALYSLSILPEPFEPELPKPPRIPRAIVCSNKPKDTLPTAWVESISRWSALTWAGKRTIAAQRSRIAKAGRWAAAKYPTAAHPAQWTAGMAKEFVETISEAAVGDWNRQKRKRAACPGEKMRPAVRAQIINAVRCFFTDCQAADVLPVAFSPAVYLKTPAKLIKACGPNPRPIEWQVWKKLEHACLSLTHTDLPSATDSWKADQREAAYPLEMVRALAAVWIFAGLRGDEIRRLIVGCTHGLSLRRRPLSNQRSMDGGIIDLHVPKNKSGDAFEKTVDARLRKPIEAWEKRRPTTPKQRDETTGELVNLLFTWDGFSINRSYINRVLIPLLCRKAGISECDTLGQITCHRGRATLATQLHCADVPTEHIQDWLGHYTTRSTGFYIAANGEAVADSIRSAIQIIKSEPPALDHIALPDDIPDSIEIKDTSKPIDSLDHLRIKPRKTDQDLALAARHSLSQVQQKLLLSRDQREVFAFAMSLLTTIAVHP</sequence>
<dbReference type="RefSeq" id="WP_226179963.1">
    <property type="nucleotide sequence ID" value="NZ_JAJADR010000010.1"/>
</dbReference>
<organism evidence="2 3">
    <name type="scientific">Hymenobacter lucidus</name>
    <dbReference type="NCBI Taxonomy" id="2880930"/>
    <lineage>
        <taxon>Bacteria</taxon>
        <taxon>Pseudomonadati</taxon>
        <taxon>Bacteroidota</taxon>
        <taxon>Cytophagia</taxon>
        <taxon>Cytophagales</taxon>
        <taxon>Hymenobacteraceae</taxon>
        <taxon>Hymenobacter</taxon>
    </lineage>
</organism>
<reference evidence="2" key="1">
    <citation type="submission" date="2021-10" db="EMBL/GenBank/DDBJ databases">
        <authorList>
            <person name="Dean J.D."/>
            <person name="Kim M.K."/>
            <person name="Newey C.N."/>
            <person name="Stoker T.S."/>
            <person name="Thompson D.W."/>
            <person name="Grose J.H."/>
        </authorList>
    </citation>
    <scope>NUCLEOTIDE SEQUENCE</scope>
    <source>
        <strain evidence="2">BT178</strain>
    </source>
</reference>
<dbReference type="InterPro" id="IPR013762">
    <property type="entry name" value="Integrase-like_cat_sf"/>
</dbReference>
<accession>A0ABS8AY65</accession>
<evidence type="ECO:0000313" key="3">
    <source>
        <dbReference type="Proteomes" id="UP001165296"/>
    </source>
</evidence>
<dbReference type="EMBL" id="JAJADR010000010">
    <property type="protein sequence ID" value="MCB2410756.1"/>
    <property type="molecule type" value="Genomic_DNA"/>
</dbReference>